<protein>
    <submittedName>
        <fullName evidence="1">Uncharacterized protein</fullName>
    </submittedName>
</protein>
<gene>
    <name evidence="1" type="ORF">MILVUS5_LOCUS29615</name>
</gene>
<comment type="caution">
    <text evidence="1">The sequence shown here is derived from an EMBL/GenBank/DDBJ whole genome shotgun (WGS) entry which is preliminary data.</text>
</comment>
<reference evidence="1" key="1">
    <citation type="submission" date="2023-10" db="EMBL/GenBank/DDBJ databases">
        <authorList>
            <person name="Rodriguez Cubillos JULIANA M."/>
            <person name="De Vega J."/>
        </authorList>
    </citation>
    <scope>NUCLEOTIDE SEQUENCE</scope>
</reference>
<evidence type="ECO:0000313" key="2">
    <source>
        <dbReference type="Proteomes" id="UP001177021"/>
    </source>
</evidence>
<accession>A0ACB0L4Q1</accession>
<keyword evidence="2" id="KW-1185">Reference proteome</keyword>
<organism evidence="1 2">
    <name type="scientific">Trifolium pratense</name>
    <name type="common">Red clover</name>
    <dbReference type="NCBI Taxonomy" id="57577"/>
    <lineage>
        <taxon>Eukaryota</taxon>
        <taxon>Viridiplantae</taxon>
        <taxon>Streptophyta</taxon>
        <taxon>Embryophyta</taxon>
        <taxon>Tracheophyta</taxon>
        <taxon>Spermatophyta</taxon>
        <taxon>Magnoliopsida</taxon>
        <taxon>eudicotyledons</taxon>
        <taxon>Gunneridae</taxon>
        <taxon>Pentapetalae</taxon>
        <taxon>rosids</taxon>
        <taxon>fabids</taxon>
        <taxon>Fabales</taxon>
        <taxon>Fabaceae</taxon>
        <taxon>Papilionoideae</taxon>
        <taxon>50 kb inversion clade</taxon>
        <taxon>NPAAA clade</taxon>
        <taxon>Hologalegina</taxon>
        <taxon>IRL clade</taxon>
        <taxon>Trifolieae</taxon>
        <taxon>Trifolium</taxon>
    </lineage>
</organism>
<proteinExistence type="predicted"/>
<sequence>MKQRTSTQSYINSRMRIKSYELIWKIQRTFGTYFFCRDVAIQPTTTIKKAITIRTMDSNCGLRPQLCRNIADGSLYNCIALQLQRDFQSRVRPHQELHQTISTIFVQIFSQKFKI</sequence>
<dbReference type="EMBL" id="CASHSV030000409">
    <property type="protein sequence ID" value="CAJ2664393.1"/>
    <property type="molecule type" value="Genomic_DNA"/>
</dbReference>
<name>A0ACB0L4Q1_TRIPR</name>
<evidence type="ECO:0000313" key="1">
    <source>
        <dbReference type="EMBL" id="CAJ2664393.1"/>
    </source>
</evidence>
<dbReference type="Proteomes" id="UP001177021">
    <property type="component" value="Unassembled WGS sequence"/>
</dbReference>